<keyword evidence="5" id="KW-1185">Reference proteome</keyword>
<evidence type="ECO:0000256" key="1">
    <source>
        <dbReference type="ARBA" id="ARBA00022737"/>
    </source>
</evidence>
<keyword evidence="1" id="KW-0677">Repeat</keyword>
<evidence type="ECO:0000256" key="2">
    <source>
        <dbReference type="SAM" id="SignalP"/>
    </source>
</evidence>
<evidence type="ECO:0000313" key="5">
    <source>
        <dbReference type="Proteomes" id="UP000199584"/>
    </source>
</evidence>
<dbReference type="EMBL" id="FOYM01000030">
    <property type="protein sequence ID" value="SFR14092.1"/>
    <property type="molecule type" value="Genomic_DNA"/>
</dbReference>
<dbReference type="STRING" id="39060.SAMN05660706_1302"/>
<feature type="signal peptide" evidence="2">
    <location>
        <begin position="1"/>
        <end position="25"/>
    </location>
</feature>
<reference evidence="5" key="1">
    <citation type="submission" date="2016-10" db="EMBL/GenBank/DDBJ databases">
        <authorList>
            <person name="Varghese N."/>
            <person name="Submissions S."/>
        </authorList>
    </citation>
    <scope>NUCLEOTIDE SEQUENCE [LARGE SCALE GENOMIC DNA]</scope>
    <source>
        <strain evidence="5">DSM 3669</strain>
    </source>
</reference>
<organism evidence="4 5">
    <name type="scientific">Desulfoscipio geothermicus DSM 3669</name>
    <dbReference type="NCBI Taxonomy" id="1121426"/>
    <lineage>
        <taxon>Bacteria</taxon>
        <taxon>Bacillati</taxon>
        <taxon>Bacillota</taxon>
        <taxon>Clostridia</taxon>
        <taxon>Eubacteriales</taxon>
        <taxon>Desulfallaceae</taxon>
        <taxon>Desulfoscipio</taxon>
    </lineage>
</organism>
<evidence type="ECO:0000313" key="4">
    <source>
        <dbReference type="EMBL" id="SFR14092.1"/>
    </source>
</evidence>
<feature type="chain" id="PRO_5011624922" evidence="2">
    <location>
        <begin position="26"/>
        <end position="493"/>
    </location>
</feature>
<dbReference type="OrthoDB" id="9769314at2"/>
<proteinExistence type="predicted"/>
<name>A0A1I6E959_9FIRM</name>
<feature type="domain" description="SLH" evidence="3">
    <location>
        <begin position="361"/>
        <end position="428"/>
    </location>
</feature>
<dbReference type="PROSITE" id="PS51272">
    <property type="entry name" value="SLH"/>
    <property type="match status" value="2"/>
</dbReference>
<feature type="domain" description="SLH" evidence="3">
    <location>
        <begin position="434"/>
        <end position="493"/>
    </location>
</feature>
<sequence>MFKKAITILCMASSFCFISAAPAHALNIYWKPANDEQALYTQRAYTTTNKVDIQVRVSDAKNVEINGEEAIRIGGGDSELWILRDYLLKPGENTISAEAEKYKSGKKEDDKTTEKDEIKITVIDEPVSGSFRYFEVFSPTLSAFNKSVVLKLPKDTAVTDNGKAAWDQSIRIGATDMNANLSPYYIPLSPVYTIKAASLSYSLANQGELTLKYDSKAANSNSDLITVLYALPNFEPASLRPNMLQRLNSYNLNEGSITVPFYKAGFGHYIVARAIKDFKDFYLKEEGKIDLEWAMPYVTQLWARGIMNPLATYPDGSPVPQEFFGLADKSGTTELPITKKEFTGLLVKGFRLPVEPLLPHMHTYSDLAGIDLLEAQYIEAAARAGWIPNTPENNGRLYFHPNSHITREQACAIMARAGGFPLATPEQASRVLKAWFPSDYASVHSWNSPHILTCIQNGLLPVNRKGYLEPDKTITRAEAARMVYNLLSMKKVL</sequence>
<dbReference type="Proteomes" id="UP000199584">
    <property type="component" value="Unassembled WGS sequence"/>
</dbReference>
<dbReference type="RefSeq" id="WP_092486307.1">
    <property type="nucleotide sequence ID" value="NZ_FOYM01000030.1"/>
</dbReference>
<gene>
    <name evidence="4" type="ORF">SAMN05660706_1302</name>
</gene>
<dbReference type="InterPro" id="IPR001119">
    <property type="entry name" value="SLH_dom"/>
</dbReference>
<accession>A0A1I6E959</accession>
<evidence type="ECO:0000259" key="3">
    <source>
        <dbReference type="PROSITE" id="PS51272"/>
    </source>
</evidence>
<keyword evidence="2" id="KW-0732">Signal</keyword>
<dbReference type="Pfam" id="PF00395">
    <property type="entry name" value="SLH"/>
    <property type="match status" value="2"/>
</dbReference>
<dbReference type="AlphaFoldDB" id="A0A1I6E959"/>
<protein>
    <submittedName>
        <fullName evidence="4">S-layer homology domain-containing protein</fullName>
    </submittedName>
</protein>